<dbReference type="GO" id="GO:0016787">
    <property type="term" value="F:hydrolase activity"/>
    <property type="evidence" value="ECO:0007669"/>
    <property type="project" value="UniProtKB-KW"/>
</dbReference>
<dbReference type="GO" id="GO:0004519">
    <property type="term" value="F:endonuclease activity"/>
    <property type="evidence" value="ECO:0007669"/>
    <property type="project" value="UniProtKB-KW"/>
</dbReference>
<feature type="domain" description="HNH nuclease" evidence="1">
    <location>
        <begin position="21"/>
        <end position="74"/>
    </location>
</feature>
<accession>A0ABT9JGE1</accession>
<dbReference type="Gene3D" id="1.10.30.50">
    <property type="match status" value="1"/>
</dbReference>
<reference evidence="2 3" key="1">
    <citation type="submission" date="2023-08" db="EMBL/GenBank/DDBJ databases">
        <authorList>
            <person name="Park J.-S."/>
        </authorList>
    </citation>
    <scope>NUCLEOTIDE SEQUENCE [LARGE SCALE GENOMIC DNA]</scope>
    <source>
        <strain evidence="2 3">2205BS29-5</strain>
    </source>
</reference>
<protein>
    <submittedName>
        <fullName evidence="2">HNH endonuclease signature motif containing protein</fullName>
        <ecNumber evidence="2">3.1.-.-</ecNumber>
    </submittedName>
</protein>
<dbReference type="Pfam" id="PF01844">
    <property type="entry name" value="HNH"/>
    <property type="match status" value="1"/>
</dbReference>
<sequence>MGVRDYTRHSKRVTRGPRWHTLRMAVMERDGFKCVDCGKGRGRLECDHIIPVRLRPDLAYDPENLAMRCPSCHAAKTHVEVGRKPPAYDRHGWRKAVNELTADNKPLSSNEETHA</sequence>
<evidence type="ECO:0000313" key="3">
    <source>
        <dbReference type="Proteomes" id="UP001224997"/>
    </source>
</evidence>
<evidence type="ECO:0000259" key="1">
    <source>
        <dbReference type="SMART" id="SM00507"/>
    </source>
</evidence>
<gene>
    <name evidence="2" type="ORF">Q5Y72_17455</name>
</gene>
<dbReference type="CDD" id="cd00085">
    <property type="entry name" value="HNHc"/>
    <property type="match status" value="1"/>
</dbReference>
<dbReference type="EC" id="3.1.-.-" evidence="2"/>
<name>A0ABT9JGE1_9RHOB</name>
<dbReference type="Proteomes" id="UP001224997">
    <property type="component" value="Unassembled WGS sequence"/>
</dbReference>
<dbReference type="SMART" id="SM00507">
    <property type="entry name" value="HNHc"/>
    <property type="match status" value="1"/>
</dbReference>
<dbReference type="EMBL" id="JAVAMQ010000025">
    <property type="protein sequence ID" value="MDP5308872.1"/>
    <property type="molecule type" value="Genomic_DNA"/>
</dbReference>
<proteinExistence type="predicted"/>
<keyword evidence="2" id="KW-0540">Nuclease</keyword>
<keyword evidence="3" id="KW-1185">Reference proteome</keyword>
<comment type="caution">
    <text evidence="2">The sequence shown here is derived from an EMBL/GenBank/DDBJ whole genome shotgun (WGS) entry which is preliminary data.</text>
</comment>
<keyword evidence="2" id="KW-0378">Hydrolase</keyword>
<evidence type="ECO:0000313" key="2">
    <source>
        <dbReference type="EMBL" id="MDP5308872.1"/>
    </source>
</evidence>
<organism evidence="2 3">
    <name type="scientific">Paracoccus spongiarum</name>
    <dbReference type="NCBI Taxonomy" id="3064387"/>
    <lineage>
        <taxon>Bacteria</taxon>
        <taxon>Pseudomonadati</taxon>
        <taxon>Pseudomonadota</taxon>
        <taxon>Alphaproteobacteria</taxon>
        <taxon>Rhodobacterales</taxon>
        <taxon>Paracoccaceae</taxon>
        <taxon>Paracoccus</taxon>
    </lineage>
</organism>
<dbReference type="InterPro" id="IPR003615">
    <property type="entry name" value="HNH_nuc"/>
</dbReference>
<dbReference type="InterPro" id="IPR002711">
    <property type="entry name" value="HNH"/>
</dbReference>
<keyword evidence="2" id="KW-0255">Endonuclease</keyword>